<dbReference type="AlphaFoldDB" id="A0A518GWM6"/>
<dbReference type="Proteomes" id="UP000317835">
    <property type="component" value="Chromosome"/>
</dbReference>
<evidence type="ECO:0000313" key="2">
    <source>
        <dbReference type="Proteomes" id="UP000317835"/>
    </source>
</evidence>
<proteinExistence type="predicted"/>
<name>A0A518GWM6_9BACT</name>
<dbReference type="KEGG" id="tpla:ElP_08250"/>
<keyword evidence="2" id="KW-1185">Reference proteome</keyword>
<accession>A0A518GWM6</accession>
<dbReference type="RefSeq" id="WP_145267415.1">
    <property type="nucleotide sequence ID" value="NZ_CP036426.1"/>
</dbReference>
<organism evidence="1 2">
    <name type="scientific">Tautonia plasticadhaerens</name>
    <dbReference type="NCBI Taxonomy" id="2527974"/>
    <lineage>
        <taxon>Bacteria</taxon>
        <taxon>Pseudomonadati</taxon>
        <taxon>Planctomycetota</taxon>
        <taxon>Planctomycetia</taxon>
        <taxon>Isosphaerales</taxon>
        <taxon>Isosphaeraceae</taxon>
        <taxon>Tautonia</taxon>
    </lineage>
</organism>
<protein>
    <submittedName>
        <fullName evidence="1">Uncharacterized protein</fullName>
    </submittedName>
</protein>
<dbReference type="EMBL" id="CP036426">
    <property type="protein sequence ID" value="QDV32983.1"/>
    <property type="molecule type" value="Genomic_DNA"/>
</dbReference>
<dbReference type="OrthoDB" id="5771510at2"/>
<gene>
    <name evidence="1" type="ORF">ElP_08250</name>
</gene>
<evidence type="ECO:0000313" key="1">
    <source>
        <dbReference type="EMBL" id="QDV32983.1"/>
    </source>
</evidence>
<sequence length="78" mass="8588">MTSITPNGTFLLCIRNDGYPASLEVRKVYRSLPDPAAASRGFVRVIDESEDDYLYPSECFVAVELPEAASRVFARADG</sequence>
<reference evidence="1 2" key="1">
    <citation type="submission" date="2019-02" db="EMBL/GenBank/DDBJ databases">
        <title>Deep-cultivation of Planctomycetes and their phenomic and genomic characterization uncovers novel biology.</title>
        <authorList>
            <person name="Wiegand S."/>
            <person name="Jogler M."/>
            <person name="Boedeker C."/>
            <person name="Pinto D."/>
            <person name="Vollmers J."/>
            <person name="Rivas-Marin E."/>
            <person name="Kohn T."/>
            <person name="Peeters S.H."/>
            <person name="Heuer A."/>
            <person name="Rast P."/>
            <person name="Oberbeckmann S."/>
            <person name="Bunk B."/>
            <person name="Jeske O."/>
            <person name="Meyerdierks A."/>
            <person name="Storesund J.E."/>
            <person name="Kallscheuer N."/>
            <person name="Luecker S."/>
            <person name="Lage O.M."/>
            <person name="Pohl T."/>
            <person name="Merkel B.J."/>
            <person name="Hornburger P."/>
            <person name="Mueller R.-W."/>
            <person name="Bruemmer F."/>
            <person name="Labrenz M."/>
            <person name="Spormann A.M."/>
            <person name="Op den Camp H."/>
            <person name="Overmann J."/>
            <person name="Amann R."/>
            <person name="Jetten M.S.M."/>
            <person name="Mascher T."/>
            <person name="Medema M.H."/>
            <person name="Devos D.P."/>
            <person name="Kaster A.-K."/>
            <person name="Ovreas L."/>
            <person name="Rohde M."/>
            <person name="Galperin M.Y."/>
            <person name="Jogler C."/>
        </authorList>
    </citation>
    <scope>NUCLEOTIDE SEQUENCE [LARGE SCALE GENOMIC DNA]</scope>
    <source>
        <strain evidence="1 2">ElP</strain>
    </source>
</reference>